<feature type="domain" description="Telomere length regulation protein conserved" evidence="2">
    <location>
        <begin position="470"/>
        <end position="576"/>
    </location>
</feature>
<proteinExistence type="inferred from homology"/>
<evidence type="ECO:0000313" key="4">
    <source>
        <dbReference type="Proteomes" id="UP001177023"/>
    </source>
</evidence>
<dbReference type="AlphaFoldDB" id="A0AA36G7M8"/>
<dbReference type="GO" id="GO:0042162">
    <property type="term" value="F:telomeric DNA binding"/>
    <property type="evidence" value="ECO:0007669"/>
    <property type="project" value="TreeGrafter"/>
</dbReference>
<keyword evidence="4" id="KW-1185">Reference proteome</keyword>
<organism evidence="3 4">
    <name type="scientific">Mesorhabditis spiculigera</name>
    <dbReference type="NCBI Taxonomy" id="96644"/>
    <lineage>
        <taxon>Eukaryota</taxon>
        <taxon>Metazoa</taxon>
        <taxon>Ecdysozoa</taxon>
        <taxon>Nematoda</taxon>
        <taxon>Chromadorea</taxon>
        <taxon>Rhabditida</taxon>
        <taxon>Rhabditina</taxon>
        <taxon>Rhabditomorpha</taxon>
        <taxon>Rhabditoidea</taxon>
        <taxon>Rhabditidae</taxon>
        <taxon>Mesorhabditinae</taxon>
        <taxon>Mesorhabditis</taxon>
    </lineage>
</organism>
<dbReference type="EMBL" id="CATQJA010002664">
    <property type="protein sequence ID" value="CAJ0582289.1"/>
    <property type="molecule type" value="Genomic_DNA"/>
</dbReference>
<name>A0AA36G7M8_9BILA</name>
<evidence type="ECO:0000259" key="2">
    <source>
        <dbReference type="Pfam" id="PF10193"/>
    </source>
</evidence>
<protein>
    <recommendedName>
        <fullName evidence="2">Telomere length regulation protein conserved domain-containing protein</fullName>
    </recommendedName>
</protein>
<dbReference type="GO" id="GO:0051879">
    <property type="term" value="F:Hsp90 protein binding"/>
    <property type="evidence" value="ECO:0007669"/>
    <property type="project" value="TreeGrafter"/>
</dbReference>
<reference evidence="3" key="1">
    <citation type="submission" date="2023-06" db="EMBL/GenBank/DDBJ databases">
        <authorList>
            <person name="Delattre M."/>
        </authorList>
    </citation>
    <scope>NUCLEOTIDE SEQUENCE</scope>
    <source>
        <strain evidence="3">AF72</strain>
    </source>
</reference>
<evidence type="ECO:0000256" key="1">
    <source>
        <dbReference type="ARBA" id="ARBA00006133"/>
    </source>
</evidence>
<dbReference type="Proteomes" id="UP001177023">
    <property type="component" value="Unassembled WGS sequence"/>
</dbReference>
<sequence length="767" mass="85576">MFQTPVCYATFCGLTPTKMSKAGFLSTNSLDDGANEVLGCLLQAADYLARFLTKTEVHELIVRCFSLRLMDFGLVQVLRAGANECPELTVAICAQLESNIAEVFKRAREPGYYHRCENWAAALIGLYNVVGSNFRDLQLAQRAAAVDGLLTWTIDSMVKSLSIAREQQLGVEALKLTTCVLLKLPTIENGSRFLARFCCEILNCPFSFEDGLCEEMFNDKSNGIRVMEKLLEAILTILSGARHLTVLLGRSGAQIGSTSHSYFRKVLLQADVGPGTTKLLVSYFVTNMDVAALERFIEDVARLWSDQNIVSSSSWPYLLHISRVLLLLGDRSSNSRCGELLVKSWPRIMSGVQFYLRRPEDTVKQLGMLVGQQLSTLLESTAGALDFELKPLPEIAKLLAEISDGSTSGPDTSHASESEPVLRMVEVRPASKLDSDDEELDFEPYEMPSNELFLDNGKESTDVAKISAPPRYLRECISWLTEDDLPRWESAFNALEGFIIRKAIGLQEESGRLLRILIYLDDKSGIQDFEKMKQSRISNLLAVYPHLVPLAAESLFAARGTMNLRYELLHCIHDAAKILSDGSGIDDASDAQPAMGEMPARPKWRSVVDQRVQDRTRYITQRLLGKKKTKLRSNRLSASIDLFTYPLLRSEVSGEHLQLLGQDYQLFSCILSTVCEIVEMATMAPTLHRICGLLNEAADSIARRPEPLLRLTVFFVRGTVLDALPEELFLQLFQDRLKDWLEFAGEHIDDRGSDQDLPTGSTGIMKV</sequence>
<feature type="non-terminal residue" evidence="3">
    <location>
        <position position="767"/>
    </location>
</feature>
<dbReference type="GO" id="GO:0005829">
    <property type="term" value="C:cytosol"/>
    <property type="evidence" value="ECO:0007669"/>
    <property type="project" value="TreeGrafter"/>
</dbReference>
<dbReference type="InterPro" id="IPR051970">
    <property type="entry name" value="TEL2_Regulation"/>
</dbReference>
<comment type="caution">
    <text evidence="3">The sequence shown here is derived from an EMBL/GenBank/DDBJ whole genome shotgun (WGS) entry which is preliminary data.</text>
</comment>
<dbReference type="PANTHER" id="PTHR15830:SF10">
    <property type="entry name" value="TELOMERE LENGTH REGULATION PROTEIN TEL2 HOMOLOG"/>
    <property type="match status" value="1"/>
</dbReference>
<dbReference type="InterPro" id="IPR038528">
    <property type="entry name" value="TEL2_C_sf"/>
</dbReference>
<dbReference type="Pfam" id="PF10193">
    <property type="entry name" value="Telomere_reg-2"/>
    <property type="match status" value="1"/>
</dbReference>
<dbReference type="PANTHER" id="PTHR15830">
    <property type="entry name" value="TELOMERE LENGTH REGULATION PROTEIN TEL2 FAMILY MEMBER"/>
    <property type="match status" value="1"/>
</dbReference>
<dbReference type="Gene3D" id="1.25.40.720">
    <property type="entry name" value="Telomere length regulation protein 2, C-terminal domain"/>
    <property type="match status" value="1"/>
</dbReference>
<comment type="similarity">
    <text evidence="1">Belongs to the TEL2 family.</text>
</comment>
<evidence type="ECO:0000313" key="3">
    <source>
        <dbReference type="EMBL" id="CAJ0582289.1"/>
    </source>
</evidence>
<dbReference type="GO" id="GO:0051083">
    <property type="term" value="P:'de novo' cotranslational protein folding"/>
    <property type="evidence" value="ECO:0007669"/>
    <property type="project" value="TreeGrafter"/>
</dbReference>
<accession>A0AA36G7M8</accession>
<gene>
    <name evidence="3" type="ORF">MSPICULIGERA_LOCUS20428</name>
</gene>
<dbReference type="InterPro" id="IPR019337">
    <property type="entry name" value="Telomere_length_regulation_dom"/>
</dbReference>